<gene>
    <name evidence="1" type="ORF">NSU_0304</name>
</gene>
<accession>G6E7G9</accession>
<proteinExistence type="predicted"/>
<comment type="caution">
    <text evidence="1">The sequence shown here is derived from an EMBL/GenBank/DDBJ whole genome shotgun (WGS) entry which is preliminary data.</text>
</comment>
<dbReference type="EMBL" id="AGFM01000006">
    <property type="protein sequence ID" value="EHJ62792.1"/>
    <property type="molecule type" value="Genomic_DNA"/>
</dbReference>
<dbReference type="PATRIC" id="fig|1088721.3.peg.302"/>
<sequence>MVENLIIDIREWLGAPGNSKAKLARLTGLHRNTLLGCDRDDWNPTLDVLRKIEPHVRNASDTKAAA</sequence>
<dbReference type="GO" id="GO:0003677">
    <property type="term" value="F:DNA binding"/>
    <property type="evidence" value="ECO:0007669"/>
    <property type="project" value="InterPro"/>
</dbReference>
<dbReference type="CDD" id="cd00093">
    <property type="entry name" value="HTH_XRE"/>
    <property type="match status" value="1"/>
</dbReference>
<evidence type="ECO:0000313" key="1">
    <source>
        <dbReference type="EMBL" id="EHJ62792.1"/>
    </source>
</evidence>
<dbReference type="AlphaFoldDB" id="G6E7G9"/>
<organism evidence="1 2">
    <name type="scientific">Novosphingobium pentaromativorans US6-1</name>
    <dbReference type="NCBI Taxonomy" id="1088721"/>
    <lineage>
        <taxon>Bacteria</taxon>
        <taxon>Pseudomonadati</taxon>
        <taxon>Pseudomonadota</taxon>
        <taxon>Alphaproteobacteria</taxon>
        <taxon>Sphingomonadales</taxon>
        <taxon>Sphingomonadaceae</taxon>
        <taxon>Novosphingobium</taxon>
    </lineage>
</organism>
<dbReference type="SUPFAM" id="SSF47413">
    <property type="entry name" value="lambda repressor-like DNA-binding domains"/>
    <property type="match status" value="1"/>
</dbReference>
<reference evidence="1 2" key="1">
    <citation type="journal article" date="2012" name="J. Bacteriol.">
        <title>Genome sequence of benzo(a)pyrene-degrading bacterium Novosphingobium pentaromativorans US6-1.</title>
        <authorList>
            <person name="Luo Y.R."/>
            <person name="Kang S.G."/>
            <person name="Kim S.J."/>
            <person name="Kim M.R."/>
            <person name="Li N."/>
            <person name="Lee J.H."/>
            <person name="Kwon K.K."/>
        </authorList>
    </citation>
    <scope>NUCLEOTIDE SEQUENCE [LARGE SCALE GENOMIC DNA]</scope>
    <source>
        <strain evidence="1 2">US6-1</strain>
    </source>
</reference>
<keyword evidence="2" id="KW-1185">Reference proteome</keyword>
<name>G6E7G9_9SPHN</name>
<dbReference type="RefSeq" id="WP_007011221.1">
    <property type="nucleotide sequence ID" value="NZ_AGFM01000006.1"/>
</dbReference>
<dbReference type="InterPro" id="IPR010982">
    <property type="entry name" value="Lambda_DNA-bd_dom_sf"/>
</dbReference>
<evidence type="ECO:0000313" key="2">
    <source>
        <dbReference type="Proteomes" id="UP000004030"/>
    </source>
</evidence>
<dbReference type="Proteomes" id="UP000004030">
    <property type="component" value="Unassembled WGS sequence"/>
</dbReference>
<dbReference type="InterPro" id="IPR001387">
    <property type="entry name" value="Cro/C1-type_HTH"/>
</dbReference>
<dbReference type="KEGG" id="npn:JI59_18590"/>
<protein>
    <submittedName>
        <fullName evidence="1">3,4-dihydroxy 2-butanone 4-phosphate synthase</fullName>
    </submittedName>
</protein>